<organism evidence="1 2">
    <name type="scientific">Hungatella hominis</name>
    <dbReference type="NCBI Taxonomy" id="2763050"/>
    <lineage>
        <taxon>Bacteria</taxon>
        <taxon>Bacillati</taxon>
        <taxon>Bacillota</taxon>
        <taxon>Clostridia</taxon>
        <taxon>Lachnospirales</taxon>
        <taxon>Lachnospiraceae</taxon>
        <taxon>Hungatella</taxon>
    </lineage>
</organism>
<dbReference type="Proteomes" id="UP000634672">
    <property type="component" value="Unassembled WGS sequence"/>
</dbReference>
<accession>A0ABR7H4C6</accession>
<comment type="caution">
    <text evidence="1">The sequence shown here is derived from an EMBL/GenBank/DDBJ whole genome shotgun (WGS) entry which is preliminary data.</text>
</comment>
<name>A0ABR7H4C6_9FIRM</name>
<dbReference type="RefSeq" id="WP_187020724.1">
    <property type="nucleotide sequence ID" value="NZ_JACOPB010000003.1"/>
</dbReference>
<protein>
    <submittedName>
        <fullName evidence="1">Uncharacterized protein</fullName>
    </submittedName>
</protein>
<gene>
    <name evidence="1" type="ORF">H8S75_08405</name>
</gene>
<evidence type="ECO:0000313" key="2">
    <source>
        <dbReference type="Proteomes" id="UP000634672"/>
    </source>
</evidence>
<dbReference type="EMBL" id="JACOPB010000003">
    <property type="protein sequence ID" value="MBC5707970.1"/>
    <property type="molecule type" value="Genomic_DNA"/>
</dbReference>
<proteinExistence type="predicted"/>
<sequence length="103" mass="12003">MIAESIVNVSMGDLGIARNVRVVKLEVASNAFTLAASFVLQEEDTSNVFILLDGDVYRKESKKRMQLKKFYQELKKIIIIRWIKKLWRTIKERLQYTAQPQSI</sequence>
<keyword evidence="2" id="KW-1185">Reference proteome</keyword>
<evidence type="ECO:0000313" key="1">
    <source>
        <dbReference type="EMBL" id="MBC5707970.1"/>
    </source>
</evidence>
<reference evidence="1 2" key="1">
    <citation type="submission" date="2020-08" db="EMBL/GenBank/DDBJ databases">
        <title>Genome public.</title>
        <authorList>
            <person name="Liu C."/>
            <person name="Sun Q."/>
        </authorList>
    </citation>
    <scope>NUCLEOTIDE SEQUENCE [LARGE SCALE GENOMIC DNA]</scope>
    <source>
        <strain evidence="1 2">NSJ-66</strain>
    </source>
</reference>